<gene>
    <name evidence="2" type="ORF">ABID16_004429</name>
</gene>
<comment type="caution">
    <text evidence="2">The sequence shown here is derived from an EMBL/GenBank/DDBJ whole genome shotgun (WGS) entry which is preliminary data.</text>
</comment>
<reference evidence="2 3" key="1">
    <citation type="submission" date="2024-06" db="EMBL/GenBank/DDBJ databases">
        <title>Genomic Encyclopedia of Type Strains, Phase IV (KMG-IV): sequencing the most valuable type-strain genomes for metagenomic binning, comparative biology and taxonomic classification.</title>
        <authorList>
            <person name="Goeker M."/>
        </authorList>
    </citation>
    <scope>NUCLEOTIDE SEQUENCE [LARGE SCALE GENOMIC DNA]</scope>
    <source>
        <strain evidence="2 3">DSM 29780</strain>
    </source>
</reference>
<evidence type="ECO:0000313" key="3">
    <source>
        <dbReference type="Proteomes" id="UP001549047"/>
    </source>
</evidence>
<proteinExistence type="predicted"/>
<dbReference type="EMBL" id="JBEPMB010000012">
    <property type="protein sequence ID" value="MET3616080.1"/>
    <property type="molecule type" value="Genomic_DNA"/>
</dbReference>
<name>A0ABV2J5N3_9HYPH</name>
<keyword evidence="3" id="KW-1185">Reference proteome</keyword>
<feature type="transmembrane region" description="Helical" evidence="1">
    <location>
        <begin position="71"/>
        <end position="104"/>
    </location>
</feature>
<evidence type="ECO:0000313" key="2">
    <source>
        <dbReference type="EMBL" id="MET3616080.1"/>
    </source>
</evidence>
<organism evidence="2 3">
    <name type="scientific">Rhizobium aquaticum</name>
    <dbReference type="NCBI Taxonomy" id="1549636"/>
    <lineage>
        <taxon>Bacteria</taxon>
        <taxon>Pseudomonadati</taxon>
        <taxon>Pseudomonadota</taxon>
        <taxon>Alphaproteobacteria</taxon>
        <taxon>Hyphomicrobiales</taxon>
        <taxon>Rhizobiaceae</taxon>
        <taxon>Rhizobium/Agrobacterium group</taxon>
        <taxon>Rhizobium</taxon>
    </lineage>
</organism>
<accession>A0ABV2J5N3</accession>
<keyword evidence="1" id="KW-0472">Membrane</keyword>
<sequence length="112" mass="11467">MMTVGLPTGQKSGRGLVLAFALSAAVIVLLSLAPLISAFVASAIADANGCALDEGGVHPCVIGGTDYGETLSVMFVLGWLGLVTLPLGALAALVWCLVLVIVLVVKYRRKNS</sequence>
<evidence type="ECO:0000256" key="1">
    <source>
        <dbReference type="SAM" id="Phobius"/>
    </source>
</evidence>
<protein>
    <submittedName>
        <fullName evidence="2">Uncharacterized protein</fullName>
    </submittedName>
</protein>
<keyword evidence="1" id="KW-0812">Transmembrane</keyword>
<keyword evidence="1" id="KW-1133">Transmembrane helix</keyword>
<dbReference type="Proteomes" id="UP001549047">
    <property type="component" value="Unassembled WGS sequence"/>
</dbReference>